<evidence type="ECO:0000256" key="5">
    <source>
        <dbReference type="ARBA" id="ARBA00023163"/>
    </source>
</evidence>
<sequence>MSNATPSALIADPSNTVRLSLRAILQGCDIGRIDTASTIAEARRKLIDCKYDVVLCEYHFEGDESGQDLLEELREKKTLPLSTLFIMVTGEAAYARVAGVAEETPDDYMLKPVQAGELSERLEKAFARRQALMEIYEALNGKHYTKALKAAQQMMALKTPYLADIIKLAANIFYRLGRLDESAAMYKRILETRNPAWAKLGLARVALRQGDKATAETAMLDIINQYYRYLPVYNQLVELYLSEERFADALDITEQAIKITPNNLKRLQKAGQLAYSLGDATKAAEYLGRAVKVNGKAVDLDYRSIFHLALMQFDGGQAPDAASLVKQIAAKQKNDMLSEDGRRGEWYGDLALATESIARREPLAAIDLLRSLAGHWDAPDFNFEFALDYFTVIDRLYADDIAGTLVEWLQSLALRFNTGRQAEELLIQPLSRRARLVEVVGQAGVFVSEITNQAAKLLVDNDFRAAAEILIPEAQRTRNNRLLAAAANAAAKCFQSFHEPAFKQQAETCLAFMVPVDELLTQRLRALLAGPAPEAEAPEAEGDEAD</sequence>
<dbReference type="Gene3D" id="1.25.40.10">
    <property type="entry name" value="Tetratricopeptide repeat domain"/>
    <property type="match status" value="2"/>
</dbReference>
<evidence type="ECO:0000256" key="3">
    <source>
        <dbReference type="ARBA" id="ARBA00023015"/>
    </source>
</evidence>
<evidence type="ECO:0000259" key="8">
    <source>
        <dbReference type="PROSITE" id="PS50110"/>
    </source>
</evidence>
<gene>
    <name evidence="9" type="ORF">FNU76_14415</name>
</gene>
<dbReference type="KEGG" id="cari:FNU76_14415"/>
<evidence type="ECO:0000256" key="2">
    <source>
        <dbReference type="ARBA" id="ARBA00023012"/>
    </source>
</evidence>
<feature type="repeat" description="TPR" evidence="7">
    <location>
        <begin position="230"/>
        <end position="263"/>
    </location>
</feature>
<dbReference type="InterPro" id="IPR011006">
    <property type="entry name" value="CheY-like_superfamily"/>
</dbReference>
<dbReference type="Pfam" id="PF00072">
    <property type="entry name" value="Response_reg"/>
    <property type="match status" value="1"/>
</dbReference>
<dbReference type="PROSITE" id="PS50005">
    <property type="entry name" value="TPR"/>
    <property type="match status" value="1"/>
</dbReference>
<dbReference type="Proteomes" id="UP000317550">
    <property type="component" value="Chromosome"/>
</dbReference>
<dbReference type="GO" id="GO:0000976">
    <property type="term" value="F:transcription cis-regulatory region binding"/>
    <property type="evidence" value="ECO:0007669"/>
    <property type="project" value="TreeGrafter"/>
</dbReference>
<keyword evidence="10" id="KW-1185">Reference proteome</keyword>
<dbReference type="SUPFAM" id="SSF48452">
    <property type="entry name" value="TPR-like"/>
    <property type="match status" value="1"/>
</dbReference>
<dbReference type="PANTHER" id="PTHR48111">
    <property type="entry name" value="REGULATOR OF RPOS"/>
    <property type="match status" value="1"/>
</dbReference>
<dbReference type="GO" id="GO:0005829">
    <property type="term" value="C:cytosol"/>
    <property type="evidence" value="ECO:0007669"/>
    <property type="project" value="TreeGrafter"/>
</dbReference>
<dbReference type="AlphaFoldDB" id="A0A516SH30"/>
<evidence type="ECO:0000256" key="6">
    <source>
        <dbReference type="PROSITE-ProRule" id="PRU00169"/>
    </source>
</evidence>
<dbReference type="GO" id="GO:0006355">
    <property type="term" value="P:regulation of DNA-templated transcription"/>
    <property type="evidence" value="ECO:0007669"/>
    <property type="project" value="TreeGrafter"/>
</dbReference>
<dbReference type="InterPro" id="IPR019734">
    <property type="entry name" value="TPR_rpt"/>
</dbReference>
<reference evidence="10" key="1">
    <citation type="submission" date="2019-07" db="EMBL/GenBank/DDBJ databases">
        <title>Chitinimonas sp. nov., isolated from Ny-Alesund, arctica soil.</title>
        <authorList>
            <person name="Xu Q."/>
            <person name="Peng F."/>
        </authorList>
    </citation>
    <scope>NUCLEOTIDE SEQUENCE [LARGE SCALE GENOMIC DNA]</scope>
    <source>
        <strain evidence="10">R3-44</strain>
    </source>
</reference>
<keyword evidence="4" id="KW-0238">DNA-binding</keyword>
<keyword evidence="1" id="KW-0597">Phosphoprotein</keyword>
<comment type="caution">
    <text evidence="6">Lacks conserved residue(s) required for the propagation of feature annotation.</text>
</comment>
<keyword evidence="7" id="KW-0802">TPR repeat</keyword>
<dbReference type="SMART" id="SM00448">
    <property type="entry name" value="REC"/>
    <property type="match status" value="1"/>
</dbReference>
<dbReference type="Gene3D" id="3.40.50.2300">
    <property type="match status" value="1"/>
</dbReference>
<proteinExistence type="predicted"/>
<dbReference type="GO" id="GO:0032993">
    <property type="term" value="C:protein-DNA complex"/>
    <property type="evidence" value="ECO:0007669"/>
    <property type="project" value="TreeGrafter"/>
</dbReference>
<dbReference type="EMBL" id="CP041730">
    <property type="protein sequence ID" value="QDQ27455.1"/>
    <property type="molecule type" value="Genomic_DNA"/>
</dbReference>
<dbReference type="InterPro" id="IPR001789">
    <property type="entry name" value="Sig_transdc_resp-reg_receiver"/>
</dbReference>
<evidence type="ECO:0000313" key="9">
    <source>
        <dbReference type="EMBL" id="QDQ27455.1"/>
    </source>
</evidence>
<name>A0A516SH30_9NEIS</name>
<dbReference type="SMART" id="SM00028">
    <property type="entry name" value="TPR"/>
    <property type="match status" value="3"/>
</dbReference>
<evidence type="ECO:0000313" key="10">
    <source>
        <dbReference type="Proteomes" id="UP000317550"/>
    </source>
</evidence>
<accession>A0A516SH30</accession>
<dbReference type="SUPFAM" id="SSF52172">
    <property type="entry name" value="CheY-like"/>
    <property type="match status" value="1"/>
</dbReference>
<keyword evidence="3" id="KW-0805">Transcription regulation</keyword>
<evidence type="ECO:0000256" key="1">
    <source>
        <dbReference type="ARBA" id="ARBA00022553"/>
    </source>
</evidence>
<dbReference type="InterPro" id="IPR011990">
    <property type="entry name" value="TPR-like_helical_dom_sf"/>
</dbReference>
<dbReference type="PANTHER" id="PTHR48111:SF1">
    <property type="entry name" value="TWO-COMPONENT RESPONSE REGULATOR ORR33"/>
    <property type="match status" value="1"/>
</dbReference>
<feature type="domain" description="Response regulatory" evidence="8">
    <location>
        <begin position="7"/>
        <end position="126"/>
    </location>
</feature>
<protein>
    <submittedName>
        <fullName evidence="9">Response regulator</fullName>
    </submittedName>
</protein>
<keyword evidence="2" id="KW-0902">Two-component regulatory system</keyword>
<evidence type="ECO:0000256" key="7">
    <source>
        <dbReference type="PROSITE-ProRule" id="PRU00339"/>
    </source>
</evidence>
<keyword evidence="5" id="KW-0804">Transcription</keyword>
<dbReference type="GO" id="GO:0000156">
    <property type="term" value="F:phosphorelay response regulator activity"/>
    <property type="evidence" value="ECO:0007669"/>
    <property type="project" value="TreeGrafter"/>
</dbReference>
<dbReference type="InterPro" id="IPR039420">
    <property type="entry name" value="WalR-like"/>
</dbReference>
<dbReference type="OrthoDB" id="9808843at2"/>
<dbReference type="PROSITE" id="PS50110">
    <property type="entry name" value="RESPONSE_REGULATORY"/>
    <property type="match status" value="1"/>
</dbReference>
<organism evidence="9 10">
    <name type="scientific">Chitinimonas arctica</name>
    <dbReference type="NCBI Taxonomy" id="2594795"/>
    <lineage>
        <taxon>Bacteria</taxon>
        <taxon>Pseudomonadati</taxon>
        <taxon>Pseudomonadota</taxon>
        <taxon>Betaproteobacteria</taxon>
        <taxon>Neisseriales</taxon>
        <taxon>Chitinibacteraceae</taxon>
        <taxon>Chitinimonas</taxon>
    </lineage>
</organism>
<dbReference type="RefSeq" id="WP_144278848.1">
    <property type="nucleotide sequence ID" value="NZ_CP041730.1"/>
</dbReference>
<evidence type="ECO:0000256" key="4">
    <source>
        <dbReference type="ARBA" id="ARBA00023125"/>
    </source>
</evidence>